<keyword evidence="3" id="KW-1185">Reference proteome</keyword>
<sequence>VNVSPYQQPRNRYSTPKQSKLSRHMTNQSEQPHNEQLQTTAESLYDILKCYAKPKNLIEEMNLRTITAALCRNYIENLRHILSVERQYSNVYKMYNIDGFLRIPFCDLSKGKIKDANSEIAFCAVIRGIAHSCKMKMDKRTEYIRLYGSPNEYEELTKMVKVLLKKVKDFMKRSDGKNTHNESYSMCTSSFESNHKERDMTKHDLAKYETNKSENRVEDMTSNTGVSLTKLSLPADVTQSSDSPVYENEMNWPHADIQRNVKPVIQENAVTDIQPIISTDEKNENFLFVSSNPPCTTHSSVNKKVANESNRTQRLRSYSVSDIDDKLFPRLFGTEKKEKNDISSYMHFFLPFSNIHNESEKNKVLPIIFHLKSIDEKSTMKKVQYYFNQIRLEFLGSIYKYSMLLKNEYQKDCVRLNRFIESLRKYLKTGNNSSNQERHIAFDFVST</sequence>
<proteinExistence type="predicted"/>
<accession>L7JSV7</accession>
<dbReference type="Proteomes" id="UP000011185">
    <property type="component" value="Unassembled WGS sequence"/>
</dbReference>
<evidence type="ECO:0000313" key="3">
    <source>
        <dbReference type="Proteomes" id="UP000011185"/>
    </source>
</evidence>
<gene>
    <name evidence="2" type="ORF">THOM_2558</name>
</gene>
<feature type="non-terminal residue" evidence="2">
    <location>
        <position position="1"/>
    </location>
</feature>
<dbReference type="InParanoid" id="L7JSV7"/>
<name>L7JSV7_TRAHO</name>
<protein>
    <submittedName>
        <fullName evidence="2">Uncharacterized protein</fullName>
    </submittedName>
</protein>
<dbReference type="AlphaFoldDB" id="L7JSV7"/>
<evidence type="ECO:0000313" key="2">
    <source>
        <dbReference type="EMBL" id="ELQ74514.1"/>
    </source>
</evidence>
<dbReference type="VEuPathDB" id="MicrosporidiaDB:THOM_2558"/>
<dbReference type="HOGENOM" id="CLU_613349_0_0_1"/>
<feature type="region of interest" description="Disordered" evidence="1">
    <location>
        <begin position="1"/>
        <end position="36"/>
    </location>
</feature>
<organism evidence="2 3">
    <name type="scientific">Trachipleistophora hominis</name>
    <name type="common">Microsporidian parasite</name>
    <dbReference type="NCBI Taxonomy" id="72359"/>
    <lineage>
        <taxon>Eukaryota</taxon>
        <taxon>Fungi</taxon>
        <taxon>Fungi incertae sedis</taxon>
        <taxon>Microsporidia</taxon>
        <taxon>Pleistophoridae</taxon>
        <taxon>Trachipleistophora</taxon>
    </lineage>
</organism>
<evidence type="ECO:0000256" key="1">
    <source>
        <dbReference type="SAM" id="MobiDB-lite"/>
    </source>
</evidence>
<dbReference type="EMBL" id="JH994037">
    <property type="protein sequence ID" value="ELQ74514.1"/>
    <property type="molecule type" value="Genomic_DNA"/>
</dbReference>
<reference evidence="2 3" key="1">
    <citation type="journal article" date="2012" name="PLoS Pathog.">
        <title>The genome of the obligate intracellular parasite Trachipleistophora hominis: new insights into microsporidian genome dynamics and reductive evolution.</title>
        <authorList>
            <person name="Heinz E."/>
            <person name="Williams T.A."/>
            <person name="Nakjang S."/>
            <person name="Noel C.J."/>
            <person name="Swan D.C."/>
            <person name="Goldberg A.V."/>
            <person name="Harris S.R."/>
            <person name="Weinmaier T."/>
            <person name="Markert S."/>
            <person name="Becher D."/>
            <person name="Bernhardt J."/>
            <person name="Dagan T."/>
            <person name="Hacker C."/>
            <person name="Lucocq J.M."/>
            <person name="Schweder T."/>
            <person name="Rattei T."/>
            <person name="Hall N."/>
            <person name="Hirt R.P."/>
            <person name="Embley T.M."/>
        </authorList>
    </citation>
    <scope>NUCLEOTIDE SEQUENCE [LARGE SCALE GENOMIC DNA]</scope>
</reference>